<dbReference type="InterPro" id="IPR008991">
    <property type="entry name" value="Translation_prot_SH3-like_sf"/>
</dbReference>
<evidence type="ECO:0000313" key="7">
    <source>
        <dbReference type="EMBL" id="GEM83833.1"/>
    </source>
</evidence>
<evidence type="ECO:0000256" key="1">
    <source>
        <dbReference type="ARBA" id="ARBA00010618"/>
    </source>
</evidence>
<dbReference type="SUPFAM" id="SSF50104">
    <property type="entry name" value="Translation proteins SH3-like domain"/>
    <property type="match status" value="1"/>
</dbReference>
<dbReference type="GO" id="GO:0005840">
    <property type="term" value="C:ribosome"/>
    <property type="evidence" value="ECO:0007669"/>
    <property type="project" value="UniProtKB-KW"/>
</dbReference>
<comment type="caution">
    <text evidence="7">The sequence shown here is derived from an EMBL/GenBank/DDBJ whole genome shotgun (WGS) entry which is preliminary data.</text>
</comment>
<dbReference type="InterPro" id="IPR057264">
    <property type="entry name" value="Ribosomal_uL24_C"/>
</dbReference>
<gene>
    <name evidence="5 7" type="primary">rplX</name>
    <name evidence="7" type="ORF">MHY01S_19990</name>
</gene>
<comment type="subunit">
    <text evidence="5">Part of the 50S ribosomal subunit.</text>
</comment>
<dbReference type="Pfam" id="PF17136">
    <property type="entry name" value="ribosomal_L24"/>
    <property type="match status" value="1"/>
</dbReference>
<proteinExistence type="inferred from homology"/>
<dbReference type="PANTHER" id="PTHR12903">
    <property type="entry name" value="MITOCHONDRIAL RIBOSOMAL PROTEIN L24"/>
    <property type="match status" value="1"/>
</dbReference>
<dbReference type="GO" id="GO:1990904">
    <property type="term" value="C:ribonucleoprotein complex"/>
    <property type="evidence" value="ECO:0007669"/>
    <property type="project" value="UniProtKB-KW"/>
</dbReference>
<comment type="function">
    <text evidence="5">One of the proteins that surrounds the polypeptide exit tunnel on the outside of the subunit.</text>
</comment>
<accession>A0A511R2J8</accession>
<comment type="function">
    <text evidence="5">One of two assembly initiator proteins, it binds directly to the 5'-end of the 23S rRNA, where it nucleates assembly of the 50S subunit.</text>
</comment>
<dbReference type="GO" id="GO:0003735">
    <property type="term" value="F:structural constituent of ribosome"/>
    <property type="evidence" value="ECO:0007669"/>
    <property type="project" value="InterPro"/>
</dbReference>
<evidence type="ECO:0000256" key="4">
    <source>
        <dbReference type="ARBA" id="ARBA00035206"/>
    </source>
</evidence>
<dbReference type="InterPro" id="IPR014722">
    <property type="entry name" value="Rib_uL2_dom2"/>
</dbReference>
<name>A0A511R2J8_9DEIN</name>
<dbReference type="AlphaFoldDB" id="A0A511R2J8"/>
<evidence type="ECO:0000256" key="3">
    <source>
        <dbReference type="ARBA" id="ARBA00023274"/>
    </source>
</evidence>
<dbReference type="GO" id="GO:0006412">
    <property type="term" value="P:translation"/>
    <property type="evidence" value="ECO:0007669"/>
    <property type="project" value="UniProtKB-UniRule"/>
</dbReference>
<keyword evidence="3 5" id="KW-0687">Ribonucleoprotein</keyword>
<evidence type="ECO:0000256" key="2">
    <source>
        <dbReference type="ARBA" id="ARBA00022980"/>
    </source>
</evidence>
<dbReference type="InterPro" id="IPR041988">
    <property type="entry name" value="Ribosomal_uL24_KOW"/>
</dbReference>
<dbReference type="NCBIfam" id="TIGR01079">
    <property type="entry name" value="rplX_bact"/>
    <property type="match status" value="1"/>
</dbReference>
<dbReference type="EMBL" id="BJXL01000063">
    <property type="protein sequence ID" value="GEM83833.1"/>
    <property type="molecule type" value="Genomic_DNA"/>
</dbReference>
<dbReference type="Proteomes" id="UP000321197">
    <property type="component" value="Unassembled WGS sequence"/>
</dbReference>
<dbReference type="InterPro" id="IPR003256">
    <property type="entry name" value="Ribosomal_uL24"/>
</dbReference>
<keyword evidence="5" id="KW-0694">RNA-binding</keyword>
<keyword evidence="5" id="KW-0699">rRNA-binding</keyword>
<dbReference type="Gene3D" id="2.30.30.30">
    <property type="match status" value="1"/>
</dbReference>
<reference evidence="7 8" key="1">
    <citation type="submission" date="2019-07" db="EMBL/GenBank/DDBJ databases">
        <title>Whole genome shotgun sequence of Meiothermus hypogaeus NBRC 106114.</title>
        <authorList>
            <person name="Hosoyama A."/>
            <person name="Uohara A."/>
            <person name="Ohji S."/>
            <person name="Ichikawa N."/>
        </authorList>
    </citation>
    <scope>NUCLEOTIDE SEQUENCE [LARGE SCALE GENOMIC DNA]</scope>
    <source>
        <strain evidence="7 8">NBRC 106114</strain>
    </source>
</reference>
<protein>
    <recommendedName>
        <fullName evidence="4 5">Large ribosomal subunit protein uL24</fullName>
    </recommendedName>
</protein>
<organism evidence="7 8">
    <name type="scientific">Meiothermus hypogaeus NBRC 106114</name>
    <dbReference type="NCBI Taxonomy" id="1227553"/>
    <lineage>
        <taxon>Bacteria</taxon>
        <taxon>Thermotogati</taxon>
        <taxon>Deinococcota</taxon>
        <taxon>Deinococci</taxon>
        <taxon>Thermales</taxon>
        <taxon>Thermaceae</taxon>
        <taxon>Meiothermus</taxon>
    </lineage>
</organism>
<comment type="similarity">
    <text evidence="1 5">Belongs to the universal ribosomal protein uL24 family.</text>
</comment>
<evidence type="ECO:0000259" key="6">
    <source>
        <dbReference type="Pfam" id="PF17136"/>
    </source>
</evidence>
<sequence length="110" mass="11828">MSKVHVKKGDTVVVLSGKEGLRGETGKVKAVMPKEGMVVVEGLNLIKRAVRPNPRNPQGGFIESEAPIHASKVMPICPSCEKPTRIRKKVLPDGTKARVCAKCDGVLDTK</sequence>
<evidence type="ECO:0000256" key="5">
    <source>
        <dbReference type="HAMAP-Rule" id="MF_01326"/>
    </source>
</evidence>
<dbReference type="HAMAP" id="MF_01326_B">
    <property type="entry name" value="Ribosomal_uL24_B"/>
    <property type="match status" value="1"/>
</dbReference>
<keyword evidence="2 5" id="KW-0689">Ribosomal protein</keyword>
<dbReference type="CDD" id="cd06089">
    <property type="entry name" value="KOW_RPL26"/>
    <property type="match status" value="1"/>
</dbReference>
<dbReference type="GO" id="GO:0019843">
    <property type="term" value="F:rRNA binding"/>
    <property type="evidence" value="ECO:0007669"/>
    <property type="project" value="UniProtKB-UniRule"/>
</dbReference>
<feature type="domain" description="Large ribosomal subunit protein uL24 C-terminal" evidence="6">
    <location>
        <begin position="43"/>
        <end position="106"/>
    </location>
</feature>
<evidence type="ECO:0000313" key="8">
    <source>
        <dbReference type="Proteomes" id="UP000321197"/>
    </source>
</evidence>